<dbReference type="GO" id="GO:0160148">
    <property type="term" value="F:tRNA pseudouridine(55) synthase activity"/>
    <property type="evidence" value="ECO:0007669"/>
    <property type="project" value="UniProtKB-EC"/>
</dbReference>
<dbReference type="CDD" id="cd21152">
    <property type="entry name" value="PUA_TruB_bacterial"/>
    <property type="match status" value="1"/>
</dbReference>
<dbReference type="RefSeq" id="WP_324670363.1">
    <property type="nucleotide sequence ID" value="NZ_CP141614.1"/>
</dbReference>
<organism evidence="2 3">
    <name type="scientific">Geochorda subterranea</name>
    <dbReference type="NCBI Taxonomy" id="3109564"/>
    <lineage>
        <taxon>Bacteria</taxon>
        <taxon>Bacillati</taxon>
        <taxon>Bacillota</taxon>
        <taxon>Limnochordia</taxon>
        <taxon>Limnochordales</taxon>
        <taxon>Geochordaceae</taxon>
        <taxon>Geochorda</taxon>
    </lineage>
</organism>
<dbReference type="EMBL" id="CP141614">
    <property type="protein sequence ID" value="WRP15940.1"/>
    <property type="molecule type" value="Genomic_DNA"/>
</dbReference>
<dbReference type="Proteomes" id="UP001333102">
    <property type="component" value="Chromosome"/>
</dbReference>
<dbReference type="InterPro" id="IPR015240">
    <property type="entry name" value="tRNA_sdUridine_synth_fam1_C"/>
</dbReference>
<dbReference type="Gene3D" id="2.30.130.10">
    <property type="entry name" value="PUA domain"/>
    <property type="match status" value="1"/>
</dbReference>
<accession>A0ABZ1BSY3</accession>
<dbReference type="Pfam" id="PF09157">
    <property type="entry name" value="TruB-C_2"/>
    <property type="match status" value="1"/>
</dbReference>
<protein>
    <submittedName>
        <fullName evidence="2">tRNA pseudouridine(55) synthase TruB</fullName>
        <ecNumber evidence="2">5.4.99.25</ecNumber>
    </submittedName>
</protein>
<keyword evidence="3" id="KW-1185">Reference proteome</keyword>
<dbReference type="SUPFAM" id="SSF88697">
    <property type="entry name" value="PUA domain-like"/>
    <property type="match status" value="1"/>
</dbReference>
<proteinExistence type="predicted"/>
<reference evidence="3" key="1">
    <citation type="submission" date="2023-12" db="EMBL/GenBank/DDBJ databases">
        <title>Novel isolates from deep terrestrial aquifers shed light on the physiology and ecology of the class Limnochordia.</title>
        <authorList>
            <person name="Karnachuk O.V."/>
            <person name="Lukina A.P."/>
            <person name="Avakyan M.R."/>
            <person name="Kadnikov V."/>
            <person name="Begmatov S."/>
            <person name="Beletsky A.V."/>
            <person name="Mardanov A.V."/>
            <person name="Ravin N.V."/>
        </authorList>
    </citation>
    <scope>NUCLEOTIDE SEQUENCE [LARGE SCALE GENOMIC DNA]</scope>
    <source>
        <strain evidence="3">LN</strain>
    </source>
</reference>
<keyword evidence="2" id="KW-0413">Isomerase</keyword>
<evidence type="ECO:0000313" key="2">
    <source>
        <dbReference type="EMBL" id="WRP15940.1"/>
    </source>
</evidence>
<evidence type="ECO:0000313" key="3">
    <source>
        <dbReference type="Proteomes" id="UP001333102"/>
    </source>
</evidence>
<dbReference type="EC" id="5.4.99.25" evidence="2"/>
<name>A0ABZ1BSY3_9FIRM</name>
<evidence type="ECO:0000259" key="1">
    <source>
        <dbReference type="Pfam" id="PF09157"/>
    </source>
</evidence>
<dbReference type="PROSITE" id="PS50890">
    <property type="entry name" value="PUA"/>
    <property type="match status" value="1"/>
</dbReference>
<dbReference type="InterPro" id="IPR036974">
    <property type="entry name" value="PUA_sf"/>
</dbReference>
<feature type="domain" description="tRNA pseudouridine synthase II TruB subfamily 1 C-terminal" evidence="1">
    <location>
        <begin position="5"/>
        <end position="71"/>
    </location>
</feature>
<dbReference type="InterPro" id="IPR015947">
    <property type="entry name" value="PUA-like_sf"/>
</dbReference>
<gene>
    <name evidence="2" type="ORF">VLY81_07480</name>
</gene>
<sequence length="76" mass="8268">MGHFPPVRLAGEELRRAAHGTPVGWPAGVGRPADLEAGDFVRLYDEQSRFLGVARVEGEGTSLRLHPDRLLPLEPA</sequence>